<keyword evidence="3" id="KW-1185">Reference proteome</keyword>
<feature type="signal peptide" evidence="1">
    <location>
        <begin position="1"/>
        <end position="20"/>
    </location>
</feature>
<evidence type="ECO:0000313" key="2">
    <source>
        <dbReference type="EMBL" id="GAA5481334.1"/>
    </source>
</evidence>
<evidence type="ECO:0000313" key="3">
    <source>
        <dbReference type="Proteomes" id="UP001476282"/>
    </source>
</evidence>
<feature type="chain" id="PRO_5047358844" description="Outer membrane beta-barrel protein" evidence="1">
    <location>
        <begin position="21"/>
        <end position="414"/>
    </location>
</feature>
<dbReference type="SUPFAM" id="SSF56935">
    <property type="entry name" value="Porins"/>
    <property type="match status" value="1"/>
</dbReference>
<dbReference type="RefSeq" id="WP_353565483.1">
    <property type="nucleotide sequence ID" value="NZ_BAABRI010000002.1"/>
</dbReference>
<organism evidence="2 3">
    <name type="scientific">Haloferula sargassicola</name>
    <dbReference type="NCBI Taxonomy" id="490096"/>
    <lineage>
        <taxon>Bacteria</taxon>
        <taxon>Pseudomonadati</taxon>
        <taxon>Verrucomicrobiota</taxon>
        <taxon>Verrucomicrobiia</taxon>
        <taxon>Verrucomicrobiales</taxon>
        <taxon>Verrucomicrobiaceae</taxon>
        <taxon>Haloferula</taxon>
    </lineage>
</organism>
<accession>A0ABP9UMT1</accession>
<name>A0ABP9UMT1_9BACT</name>
<gene>
    <name evidence="2" type="ORF">Hsar01_00543</name>
</gene>
<reference evidence="2 3" key="1">
    <citation type="submission" date="2024-02" db="EMBL/GenBank/DDBJ databases">
        <title>Haloferula sargassicola NBRC 104335.</title>
        <authorList>
            <person name="Ichikawa N."/>
            <person name="Katano-Makiyama Y."/>
            <person name="Hidaka K."/>
        </authorList>
    </citation>
    <scope>NUCLEOTIDE SEQUENCE [LARGE SCALE GENOMIC DNA]</scope>
    <source>
        <strain evidence="2 3">NBRC 104335</strain>
    </source>
</reference>
<dbReference type="SUPFAM" id="SSF103515">
    <property type="entry name" value="Autotransporter"/>
    <property type="match status" value="1"/>
</dbReference>
<sequence length="414" mass="45824">MKSNFAALLAGAAALGSVHAAEGLYYIGSEAQESLPLKWVVGVNAIWDDNVTPTAVGPGANDEAFSLNPYVGVSFVNITPQSTLDVYARLGLVYYIDQPAAIGTDDIYPQSRIGVNWTHRFSERLRFSTRNFVAYELEPDYAYGFATSRQLDAYLYWQTDNSIGYRWTERLATYTGFNVTGLDYDSAVTNSDRLIWGVYQQFRYQLSPQSVATLDYRYSQTDADGLAADSSSHYILLGLEHRFSPNTIIVAKAGAQIRQSDALFGSDSTNPYAELALRSRINDVFSIRSFVRYGSEPYDTVRQVALGPLYDFDDRRTLRVGVSGEYMISPMLSLFGGVDYIGAQFDDGRLVSGVGPLTANSIDEDLVNAYVGLSVKFADSIYGTVSYNYTDSSSDFVGYSYDRNRVSVGVRAEF</sequence>
<comment type="caution">
    <text evidence="2">The sequence shown here is derived from an EMBL/GenBank/DDBJ whole genome shotgun (WGS) entry which is preliminary data.</text>
</comment>
<proteinExistence type="predicted"/>
<keyword evidence="1" id="KW-0732">Signal</keyword>
<protein>
    <recommendedName>
        <fullName evidence="4">Outer membrane beta-barrel protein</fullName>
    </recommendedName>
</protein>
<dbReference type="EMBL" id="BAABRI010000002">
    <property type="protein sequence ID" value="GAA5481334.1"/>
    <property type="molecule type" value="Genomic_DNA"/>
</dbReference>
<dbReference type="InterPro" id="IPR036709">
    <property type="entry name" value="Autotransporte_beta_dom_sf"/>
</dbReference>
<evidence type="ECO:0000256" key="1">
    <source>
        <dbReference type="SAM" id="SignalP"/>
    </source>
</evidence>
<evidence type="ECO:0008006" key="4">
    <source>
        <dbReference type="Google" id="ProtNLM"/>
    </source>
</evidence>
<dbReference type="Proteomes" id="UP001476282">
    <property type="component" value="Unassembled WGS sequence"/>
</dbReference>